<dbReference type="InterPro" id="IPR005097">
    <property type="entry name" value="Sacchrp_dh_NADP-bd"/>
</dbReference>
<reference evidence="2 3" key="1">
    <citation type="submission" date="2020-08" db="EMBL/GenBank/DDBJ databases">
        <title>Sequencing the genomes of 1000 actinobacteria strains.</title>
        <authorList>
            <person name="Klenk H.-P."/>
        </authorList>
    </citation>
    <scope>NUCLEOTIDE SEQUENCE [LARGE SCALE GENOMIC DNA]</scope>
    <source>
        <strain evidence="2 3">DSM 43768</strain>
    </source>
</reference>
<evidence type="ECO:0000313" key="3">
    <source>
        <dbReference type="Proteomes" id="UP000565579"/>
    </source>
</evidence>
<name>A0A7X0U1J7_9ACTN</name>
<dbReference type="PANTHER" id="PTHR43781:SF1">
    <property type="entry name" value="SACCHAROPINE DEHYDROGENASE"/>
    <property type="match status" value="1"/>
</dbReference>
<accession>A0A7X0U1J7</accession>
<organism evidence="2 3">
    <name type="scientific">Nonomuraea rubra</name>
    <dbReference type="NCBI Taxonomy" id="46180"/>
    <lineage>
        <taxon>Bacteria</taxon>
        <taxon>Bacillati</taxon>
        <taxon>Actinomycetota</taxon>
        <taxon>Actinomycetes</taxon>
        <taxon>Streptosporangiales</taxon>
        <taxon>Streptosporangiaceae</taxon>
        <taxon>Nonomuraea</taxon>
    </lineage>
</organism>
<dbReference type="Gene3D" id="3.40.50.720">
    <property type="entry name" value="NAD(P)-binding Rossmann-like Domain"/>
    <property type="match status" value="1"/>
</dbReference>
<proteinExistence type="predicted"/>
<dbReference type="SUPFAM" id="SSF51735">
    <property type="entry name" value="NAD(P)-binding Rossmann-fold domains"/>
    <property type="match status" value="1"/>
</dbReference>
<gene>
    <name evidence="2" type="ORF">HD593_006463</name>
</gene>
<protein>
    <recommendedName>
        <fullName evidence="1">Saccharopine dehydrogenase NADP binding domain-containing protein</fullName>
    </recommendedName>
</protein>
<dbReference type="PANTHER" id="PTHR43781">
    <property type="entry name" value="SACCHAROPINE DEHYDROGENASE"/>
    <property type="match status" value="1"/>
</dbReference>
<comment type="caution">
    <text evidence="2">The sequence shown here is derived from an EMBL/GenBank/DDBJ whole genome shotgun (WGS) entry which is preliminary data.</text>
</comment>
<keyword evidence="3" id="KW-1185">Reference proteome</keyword>
<dbReference type="EMBL" id="JACHMI010000001">
    <property type="protein sequence ID" value="MBB6551668.1"/>
    <property type="molecule type" value="Genomic_DNA"/>
</dbReference>
<dbReference type="Pfam" id="PF03435">
    <property type="entry name" value="Sacchrp_dh_NADP"/>
    <property type="match status" value="1"/>
</dbReference>
<dbReference type="AlphaFoldDB" id="A0A7X0U1J7"/>
<dbReference type="RefSeq" id="WP_185105700.1">
    <property type="nucleotide sequence ID" value="NZ_BAAAXY010000193.1"/>
</dbReference>
<evidence type="ECO:0000259" key="1">
    <source>
        <dbReference type="Pfam" id="PF03435"/>
    </source>
</evidence>
<dbReference type="InterPro" id="IPR036291">
    <property type="entry name" value="NAD(P)-bd_dom_sf"/>
</dbReference>
<sequence length="369" mass="37631">MIGILGATGAVGRTAAQRIAAYGLGPLRIGGRNLTAAADLAASLATPTHADLAATSAGSAHAVRVDLNDPAELAAFCDGCRIVVSCAGPTYQVLDTVARAAFAAGADYVDIGGELAAKDALAGDVAAGERVAVFSAGVMPGLSGLLPRLLARGRPLRRLDVYVGGAAVFTPLSAVDALLTRGPRFGEPMAAWRDGRVAPNTLAPLHQVRLPGFPVPVHAWPYLTTEAQTLGAATGAGEVRSYNVFVSNRLPEALAATWAEVPDARPEALAPHAETVVRASLRDNADFGAFYVMLFTARPRPGTPPGPTRVLLTAVDSYALSGVVMALATRAVSTGSVPAGVHLAAEVLDPDAITAALQKDALVGGLTVE</sequence>
<evidence type="ECO:0000313" key="2">
    <source>
        <dbReference type="EMBL" id="MBB6551668.1"/>
    </source>
</evidence>
<dbReference type="Proteomes" id="UP000565579">
    <property type="component" value="Unassembled WGS sequence"/>
</dbReference>
<feature type="domain" description="Saccharopine dehydrogenase NADP binding" evidence="1">
    <location>
        <begin position="2"/>
        <end position="111"/>
    </location>
</feature>